<dbReference type="AlphaFoldDB" id="A0AAF0EF26"/>
<protein>
    <recommendedName>
        <fullName evidence="2">Rad60/SUMO-like domain-containing protein</fullName>
    </recommendedName>
</protein>
<dbReference type="InterPro" id="IPR029071">
    <property type="entry name" value="Ubiquitin-like_domsf"/>
</dbReference>
<feature type="domain" description="Rad60/SUMO-like" evidence="2">
    <location>
        <begin position="255"/>
        <end position="327"/>
    </location>
</feature>
<dbReference type="SUPFAM" id="SSF54236">
    <property type="entry name" value="Ubiquitin-like"/>
    <property type="match status" value="1"/>
</dbReference>
<reference evidence="3" key="1">
    <citation type="submission" date="2023-03" db="EMBL/GenBank/DDBJ databases">
        <title>Mating type loci evolution in Malassezia.</title>
        <authorList>
            <person name="Coelho M.A."/>
        </authorList>
    </citation>
    <scope>NUCLEOTIDE SEQUENCE</scope>
    <source>
        <strain evidence="3">CBS 12830</strain>
    </source>
</reference>
<dbReference type="Pfam" id="PF11976">
    <property type="entry name" value="Rad60-SLD"/>
    <property type="match status" value="1"/>
</dbReference>
<dbReference type="EMBL" id="CP119900">
    <property type="protein sequence ID" value="WFD21511.1"/>
    <property type="molecule type" value="Genomic_DNA"/>
</dbReference>
<organism evidence="3 4">
    <name type="scientific">Malassezia equina</name>
    <dbReference type="NCBI Taxonomy" id="1381935"/>
    <lineage>
        <taxon>Eukaryota</taxon>
        <taxon>Fungi</taxon>
        <taxon>Dikarya</taxon>
        <taxon>Basidiomycota</taxon>
        <taxon>Ustilaginomycotina</taxon>
        <taxon>Malasseziomycetes</taxon>
        <taxon>Malasseziales</taxon>
        <taxon>Malasseziaceae</taxon>
        <taxon>Malassezia</taxon>
    </lineage>
</organism>
<evidence type="ECO:0000256" key="1">
    <source>
        <dbReference type="SAM" id="MobiDB-lite"/>
    </source>
</evidence>
<gene>
    <name evidence="3" type="ORF">MEQU1_000163</name>
</gene>
<dbReference type="InterPro" id="IPR022617">
    <property type="entry name" value="Rad60/SUMO-like_dom"/>
</dbReference>
<evidence type="ECO:0000313" key="3">
    <source>
        <dbReference type="EMBL" id="WFD21511.1"/>
    </source>
</evidence>
<dbReference type="Proteomes" id="UP001214415">
    <property type="component" value="Chromosome 1"/>
</dbReference>
<feature type="region of interest" description="Disordered" evidence="1">
    <location>
        <begin position="1"/>
        <end position="20"/>
    </location>
</feature>
<sequence>MAGRPRPRVRKKQTSLDARTWKDNADDEFFIASRPRAGKIEMLMQPEAQETPTTAGLHDEDDCGRGRKRRKALSFDWVSQTESICSSSTVDGTASPDLKPSLPKTMERERSPSVSPPPPELEEEARTYALRAIEQVKQQHTSRMAALDVVFEGEEADPDTSLELNADLAQYYKGRDAKQLRERALARELDRQEQAHVITLLEDEEEAQPVPVYEVDDSSEPEAPVAEPTFDRTAPLHEEVHPDDTPSQVSDTLLLTMRGARQLEADVRVRPTTQMATLLEHFLSKHAQALSPEEKSHAYVSFEGERLAPTSQVQELDLEEGDMLDVMW</sequence>
<feature type="region of interest" description="Disordered" evidence="1">
    <location>
        <begin position="83"/>
        <end position="123"/>
    </location>
</feature>
<keyword evidence="4" id="KW-1185">Reference proteome</keyword>
<name>A0AAF0EF26_9BASI</name>
<accession>A0AAF0EF26</accession>
<feature type="compositionally biased region" description="Polar residues" evidence="1">
    <location>
        <begin position="83"/>
        <end position="92"/>
    </location>
</feature>
<feature type="region of interest" description="Disordered" evidence="1">
    <location>
        <begin position="47"/>
        <end position="71"/>
    </location>
</feature>
<dbReference type="Gene3D" id="3.10.20.90">
    <property type="entry name" value="Phosphatidylinositol 3-kinase Catalytic Subunit, Chain A, domain 1"/>
    <property type="match status" value="1"/>
</dbReference>
<dbReference type="CDD" id="cd17080">
    <property type="entry name" value="Ubl_SLD2_Esc2_like"/>
    <property type="match status" value="1"/>
</dbReference>
<feature type="compositionally biased region" description="Basic residues" evidence="1">
    <location>
        <begin position="1"/>
        <end position="13"/>
    </location>
</feature>
<evidence type="ECO:0000259" key="2">
    <source>
        <dbReference type="Pfam" id="PF11976"/>
    </source>
</evidence>
<proteinExistence type="predicted"/>
<evidence type="ECO:0000313" key="4">
    <source>
        <dbReference type="Proteomes" id="UP001214415"/>
    </source>
</evidence>